<dbReference type="InterPro" id="IPR008030">
    <property type="entry name" value="NmrA-like"/>
</dbReference>
<comment type="caution">
    <text evidence="4">The sequence shown here is derived from an EMBL/GenBank/DDBJ whole genome shotgun (WGS) entry which is preliminary data.</text>
</comment>
<protein>
    <recommendedName>
        <fullName evidence="3">NmrA-like domain-containing protein</fullName>
    </recommendedName>
</protein>
<evidence type="ECO:0000256" key="2">
    <source>
        <dbReference type="ARBA" id="ARBA00023002"/>
    </source>
</evidence>
<name>A0A9W9HWG0_9EURO</name>
<dbReference type="AlphaFoldDB" id="A0A9W9HWG0"/>
<accession>A0A9W9HWG0</accession>
<keyword evidence="2" id="KW-0560">Oxidoreductase</keyword>
<dbReference type="Gene3D" id="3.90.25.10">
    <property type="entry name" value="UDP-galactose 4-epimerase, domain 1"/>
    <property type="match status" value="1"/>
</dbReference>
<gene>
    <name evidence="4" type="ORF">N7492_009047</name>
</gene>
<evidence type="ECO:0000256" key="1">
    <source>
        <dbReference type="ARBA" id="ARBA00022857"/>
    </source>
</evidence>
<feature type="domain" description="NmrA-like" evidence="3">
    <location>
        <begin position="7"/>
        <end position="236"/>
    </location>
</feature>
<dbReference type="GO" id="GO:0016491">
    <property type="term" value="F:oxidoreductase activity"/>
    <property type="evidence" value="ECO:0007669"/>
    <property type="project" value="UniProtKB-KW"/>
</dbReference>
<evidence type="ECO:0000313" key="4">
    <source>
        <dbReference type="EMBL" id="KAJ5156244.1"/>
    </source>
</evidence>
<dbReference type="SUPFAM" id="SSF51735">
    <property type="entry name" value="NAD(P)-binding Rossmann-fold domains"/>
    <property type="match status" value="1"/>
</dbReference>
<dbReference type="PANTHER" id="PTHR47706:SF9">
    <property type="entry name" value="NMRA-LIKE DOMAIN-CONTAINING PROTEIN-RELATED"/>
    <property type="match status" value="1"/>
</dbReference>
<sequence>MTASISKPTVAIAGATGHLGQHVASAFLSPPFRDQFSNIILLSRNKAALDTMSTYKGNFTARIYNENNLQDALQGVQILVNTVGPSGHTFKEKLARALPHTEVEVYFPSEFGVDHYVHDFPHLEWDQKKKHLTLAQAASDTKICRVFCGLFLDDSIGPWFGFDTKTGIYESVGSFDSPISFTSLDDVGRTVAALAALPRERVPETVHVGGDTRSIAEIAAIMQDAGAGEIKVTDVPLVKYKSDATATTSWDPARYLRFLMGENKICHMAGGLGNDNELVNEMQRGWEWKTVADLARETKGQPWKDFPWTAQ</sequence>
<dbReference type="OrthoDB" id="9974981at2759"/>
<dbReference type="PANTHER" id="PTHR47706">
    <property type="entry name" value="NMRA-LIKE FAMILY PROTEIN"/>
    <property type="match status" value="1"/>
</dbReference>
<evidence type="ECO:0000259" key="3">
    <source>
        <dbReference type="Pfam" id="PF05368"/>
    </source>
</evidence>
<organism evidence="4 5">
    <name type="scientific">Penicillium capsulatum</name>
    <dbReference type="NCBI Taxonomy" id="69766"/>
    <lineage>
        <taxon>Eukaryota</taxon>
        <taxon>Fungi</taxon>
        <taxon>Dikarya</taxon>
        <taxon>Ascomycota</taxon>
        <taxon>Pezizomycotina</taxon>
        <taxon>Eurotiomycetes</taxon>
        <taxon>Eurotiomycetidae</taxon>
        <taxon>Eurotiales</taxon>
        <taxon>Aspergillaceae</taxon>
        <taxon>Penicillium</taxon>
    </lineage>
</organism>
<keyword evidence="1" id="KW-0521">NADP</keyword>
<keyword evidence="5" id="KW-1185">Reference proteome</keyword>
<proteinExistence type="predicted"/>
<dbReference type="Gene3D" id="3.40.50.720">
    <property type="entry name" value="NAD(P)-binding Rossmann-like Domain"/>
    <property type="match status" value="1"/>
</dbReference>
<dbReference type="InterPro" id="IPR051609">
    <property type="entry name" value="NmrA/Isoflavone_reductase-like"/>
</dbReference>
<evidence type="ECO:0000313" key="5">
    <source>
        <dbReference type="Proteomes" id="UP001146351"/>
    </source>
</evidence>
<dbReference type="EMBL" id="JAPQKO010000006">
    <property type="protein sequence ID" value="KAJ5156244.1"/>
    <property type="molecule type" value="Genomic_DNA"/>
</dbReference>
<reference evidence="4" key="2">
    <citation type="journal article" date="2023" name="IMA Fungus">
        <title>Comparative genomic study of the Penicillium genus elucidates a diverse pangenome and 15 lateral gene transfer events.</title>
        <authorList>
            <person name="Petersen C."/>
            <person name="Sorensen T."/>
            <person name="Nielsen M.R."/>
            <person name="Sondergaard T.E."/>
            <person name="Sorensen J.L."/>
            <person name="Fitzpatrick D.A."/>
            <person name="Frisvad J.C."/>
            <person name="Nielsen K.L."/>
        </authorList>
    </citation>
    <scope>NUCLEOTIDE SEQUENCE</scope>
    <source>
        <strain evidence="4">IBT 21917</strain>
    </source>
</reference>
<reference evidence="4" key="1">
    <citation type="submission" date="2022-11" db="EMBL/GenBank/DDBJ databases">
        <authorList>
            <person name="Petersen C."/>
        </authorList>
    </citation>
    <scope>NUCLEOTIDE SEQUENCE</scope>
    <source>
        <strain evidence="4">IBT 21917</strain>
    </source>
</reference>
<dbReference type="InterPro" id="IPR036291">
    <property type="entry name" value="NAD(P)-bd_dom_sf"/>
</dbReference>
<dbReference type="Proteomes" id="UP001146351">
    <property type="component" value="Unassembled WGS sequence"/>
</dbReference>
<dbReference type="Pfam" id="PF05368">
    <property type="entry name" value="NmrA"/>
    <property type="match status" value="1"/>
</dbReference>